<dbReference type="RefSeq" id="WP_144752813.1">
    <property type="nucleotide sequence ID" value="NZ_VMNW02000086.1"/>
</dbReference>
<name>A0A5N0UP29_9PSEU</name>
<evidence type="ECO:0008006" key="3">
    <source>
        <dbReference type="Google" id="ProtNLM"/>
    </source>
</evidence>
<organism evidence="1 2">
    <name type="scientific">Amycolatopsis acidicola</name>
    <dbReference type="NCBI Taxonomy" id="2596893"/>
    <lineage>
        <taxon>Bacteria</taxon>
        <taxon>Bacillati</taxon>
        <taxon>Actinomycetota</taxon>
        <taxon>Actinomycetes</taxon>
        <taxon>Pseudonocardiales</taxon>
        <taxon>Pseudonocardiaceae</taxon>
        <taxon>Amycolatopsis</taxon>
    </lineage>
</organism>
<dbReference type="Proteomes" id="UP000319769">
    <property type="component" value="Unassembled WGS sequence"/>
</dbReference>
<keyword evidence="2" id="KW-1185">Reference proteome</keyword>
<dbReference type="EMBL" id="VMNW02000086">
    <property type="protein sequence ID" value="KAA9152576.1"/>
    <property type="molecule type" value="Genomic_DNA"/>
</dbReference>
<dbReference type="AlphaFoldDB" id="A0A5N0UP29"/>
<proteinExistence type="predicted"/>
<protein>
    <recommendedName>
        <fullName evidence="3">Tetratricopeptide repeat protein</fullName>
    </recommendedName>
</protein>
<comment type="caution">
    <text evidence="1">The sequence shown here is derived from an EMBL/GenBank/DDBJ whole genome shotgun (WGS) entry which is preliminary data.</text>
</comment>
<reference evidence="1" key="1">
    <citation type="submission" date="2019-09" db="EMBL/GenBank/DDBJ databases">
        <authorList>
            <person name="Teo W.F.A."/>
            <person name="Duangmal K."/>
        </authorList>
    </citation>
    <scope>NUCLEOTIDE SEQUENCE [LARGE SCALE GENOMIC DNA]</scope>
    <source>
        <strain evidence="1">K81G1</strain>
    </source>
</reference>
<dbReference type="InterPro" id="IPR011990">
    <property type="entry name" value="TPR-like_helical_dom_sf"/>
</dbReference>
<gene>
    <name evidence="1" type="ORF">FPZ12_036700</name>
</gene>
<evidence type="ECO:0000313" key="2">
    <source>
        <dbReference type="Proteomes" id="UP000319769"/>
    </source>
</evidence>
<evidence type="ECO:0000313" key="1">
    <source>
        <dbReference type="EMBL" id="KAA9152576.1"/>
    </source>
</evidence>
<accession>A0A5N0UP29</accession>
<sequence length="277" mass="29234">MPEDELRRVAFGDLPALGLEALSVAVTGPPRSRLIAAIVLGARGCYAAAATVLHELGRGADPVVASLALSTFASHRRQLGGHAAAFGPDAAALKLVVDLRGGEDRDGLDAAGARTDALLGLAADNLGVGRLSVSRRLLARAEPECWRSRVRLGWVTAETELASGNAEAALEPAERALKLATEAGARRHVVKSQLVLAAALGATGDRDRACPLVEEALGVTDEFELRSLSWPAGLLAAEFRPACGRYRSRVDEVLHAVLRRSDPDGRRLARDSPWVPE</sequence>
<dbReference type="OrthoDB" id="4377297at2"/>
<dbReference type="SUPFAM" id="SSF48452">
    <property type="entry name" value="TPR-like"/>
    <property type="match status" value="1"/>
</dbReference>